<name>X1D0N5_9ZZZZ</name>
<feature type="non-terminal residue" evidence="1">
    <location>
        <position position="277"/>
    </location>
</feature>
<gene>
    <name evidence="1" type="ORF">S01H4_47757</name>
</gene>
<protein>
    <submittedName>
        <fullName evidence="1">Uncharacterized protein</fullName>
    </submittedName>
</protein>
<proteinExistence type="predicted"/>
<reference evidence="1" key="1">
    <citation type="journal article" date="2014" name="Front. Microbiol.">
        <title>High frequency of phylogenetically diverse reductive dehalogenase-homologous genes in deep subseafloor sedimentary metagenomes.</title>
        <authorList>
            <person name="Kawai M."/>
            <person name="Futagami T."/>
            <person name="Toyoda A."/>
            <person name="Takaki Y."/>
            <person name="Nishi S."/>
            <person name="Hori S."/>
            <person name="Arai W."/>
            <person name="Tsubouchi T."/>
            <person name="Morono Y."/>
            <person name="Uchiyama I."/>
            <person name="Ito T."/>
            <person name="Fujiyama A."/>
            <person name="Inagaki F."/>
            <person name="Takami H."/>
        </authorList>
    </citation>
    <scope>NUCLEOTIDE SEQUENCE</scope>
    <source>
        <strain evidence="1">Expedition CK06-06</strain>
    </source>
</reference>
<feature type="non-terminal residue" evidence="1">
    <location>
        <position position="1"/>
    </location>
</feature>
<evidence type="ECO:0000313" key="1">
    <source>
        <dbReference type="EMBL" id="GAH01825.1"/>
    </source>
</evidence>
<comment type="caution">
    <text evidence="1">The sequence shown here is derived from an EMBL/GenBank/DDBJ whole genome shotgun (WGS) entry which is preliminary data.</text>
</comment>
<dbReference type="EMBL" id="BART01026848">
    <property type="protein sequence ID" value="GAH01825.1"/>
    <property type="molecule type" value="Genomic_DNA"/>
</dbReference>
<organism evidence="1">
    <name type="scientific">marine sediment metagenome</name>
    <dbReference type="NCBI Taxonomy" id="412755"/>
    <lineage>
        <taxon>unclassified sequences</taxon>
        <taxon>metagenomes</taxon>
        <taxon>ecological metagenomes</taxon>
    </lineage>
</organism>
<sequence length="277" mass="32726">KNCILLDNQVLEQCRNILKKQNYRHLEIENNIEIGPEEYSKKYPNAILNTKESEYKHFYHERTPSNEDIKNQCKTDSVSQYLVDNGVMPQKIARILTCYEGECAGRGAFQELFVLRPLYFKYLVLTNISNDYAKLQSLIALENDKILYGQENFSKEEKIEFPNVLIEPNQSVIVPIGMFLANFDDLEKSDDYIRIHEIDGDRSQVLDHTSIDNHEGLEYFRKNYLPKILTFEVNGHQLTQDIHDFDFQNIYWIDGYWNCGSCPHLFFEKSIQNYFYQ</sequence>
<accession>X1D0N5</accession>
<dbReference type="AlphaFoldDB" id="X1D0N5"/>